<dbReference type="InterPro" id="IPR015315">
    <property type="entry name" value="DUF1963"/>
</dbReference>
<dbReference type="AlphaFoldDB" id="A0A271LIF3"/>
<reference evidence="1 2" key="1">
    <citation type="submission" date="2017-08" db="EMBL/GenBank/DDBJ databases">
        <title>Mesorhizobium wenxinae sp. nov., a novel rhizobial species isolated from root nodules of chickpea (Cicer arietinum L.).</title>
        <authorList>
            <person name="Zhang J."/>
        </authorList>
    </citation>
    <scope>NUCLEOTIDE SEQUENCE [LARGE SCALE GENOMIC DNA]</scope>
    <source>
        <strain evidence="1 2">SDW018</strain>
    </source>
</reference>
<dbReference type="EMBL" id="NPKJ01000053">
    <property type="protein sequence ID" value="PAQ07864.1"/>
    <property type="molecule type" value="Genomic_DNA"/>
</dbReference>
<dbReference type="Gene3D" id="2.30.320.10">
    <property type="entry name" value="YwqG-like"/>
    <property type="match status" value="1"/>
</dbReference>
<accession>A0A271LIF3</accession>
<evidence type="ECO:0000313" key="1">
    <source>
        <dbReference type="EMBL" id="PAQ07864.1"/>
    </source>
</evidence>
<name>A0A271LIF3_9HYPH</name>
<evidence type="ECO:0000313" key="2">
    <source>
        <dbReference type="Proteomes" id="UP000216442"/>
    </source>
</evidence>
<keyword evidence="2" id="KW-1185">Reference proteome</keyword>
<dbReference type="RefSeq" id="WP_095493814.1">
    <property type="nucleotide sequence ID" value="NZ_NPKJ01000053.1"/>
</dbReference>
<gene>
    <name evidence="1" type="ORF">CIT26_17840</name>
</gene>
<dbReference type="SUPFAM" id="SSF103032">
    <property type="entry name" value="Hypothetical protein YwqG"/>
    <property type="match status" value="1"/>
</dbReference>
<dbReference type="OrthoDB" id="8135222at2"/>
<dbReference type="Pfam" id="PF09234">
    <property type="entry name" value="DUF1963"/>
    <property type="match status" value="1"/>
</dbReference>
<dbReference type="Proteomes" id="UP000216442">
    <property type="component" value="Unassembled WGS sequence"/>
</dbReference>
<organism evidence="1 2">
    <name type="scientific">Mesorhizobium temperatum</name>
    <dbReference type="NCBI Taxonomy" id="241416"/>
    <lineage>
        <taxon>Bacteria</taxon>
        <taxon>Pseudomonadati</taxon>
        <taxon>Pseudomonadota</taxon>
        <taxon>Alphaproteobacteria</taxon>
        <taxon>Hyphomicrobiales</taxon>
        <taxon>Phyllobacteriaceae</taxon>
        <taxon>Mesorhizobium</taxon>
    </lineage>
</organism>
<dbReference type="InterPro" id="IPR035948">
    <property type="entry name" value="YwqG-like_sf"/>
</dbReference>
<evidence type="ECO:0008006" key="3">
    <source>
        <dbReference type="Google" id="ProtNLM"/>
    </source>
</evidence>
<proteinExistence type="predicted"/>
<sequence>MIIRVLRKIFGKRKADQASREFAAGLVRGIVENEVATFEMLAEARNSKEPYVLLTPVVPLPAQQSAGWFGGMPCLPDDVAWPEIEGEPLRFVCQIDLSALPQNIWSGLGPRKGWLAVFLHAEETAHAKETAPKVLHVDGELRWRDGPGQADAVWFRRRSSKGIPPVQAHSPKWPIMITGHVGQPPPPTGWRKGKAPGFPDPRHAQFPDLSHAAFHPFNEATLAALLNVIEDQFSLGRTHIDGLLKRKHRDGDRTELESIQLEASRSMGRFSHQGFAHTLHKGLPARTDPRLAGADRGHTFLLCTLFER</sequence>
<comment type="caution">
    <text evidence="1">The sequence shown here is derived from an EMBL/GenBank/DDBJ whole genome shotgun (WGS) entry which is preliminary data.</text>
</comment>
<protein>
    <recommendedName>
        <fullName evidence="3">DUF1963 domain-containing protein</fullName>
    </recommendedName>
</protein>